<protein>
    <submittedName>
        <fullName evidence="2">Uncharacterized protein</fullName>
    </submittedName>
</protein>
<evidence type="ECO:0000313" key="2">
    <source>
        <dbReference type="EMBL" id="KAH1032390.1"/>
    </source>
</evidence>
<feature type="compositionally biased region" description="Low complexity" evidence="1">
    <location>
        <begin position="58"/>
        <end position="68"/>
    </location>
</feature>
<feature type="region of interest" description="Disordered" evidence="1">
    <location>
        <begin position="55"/>
        <end position="80"/>
    </location>
</feature>
<accession>A0A9D3ZG30</accession>
<name>A0A9D3ZG30_9ROSI</name>
<keyword evidence="3" id="KW-1185">Reference proteome</keyword>
<evidence type="ECO:0000313" key="3">
    <source>
        <dbReference type="Proteomes" id="UP000828251"/>
    </source>
</evidence>
<dbReference type="AlphaFoldDB" id="A0A9D3ZG30"/>
<sequence>MDKGKGILGELPHSKTLILSPIQDSGQAGLFSRSCAVESSGRVLKFDCYRFDGKISRDGGSSWNSSSRLKFSQSMPRLRQ</sequence>
<dbReference type="OrthoDB" id="10492805at2759"/>
<proteinExistence type="predicted"/>
<dbReference type="Proteomes" id="UP000828251">
    <property type="component" value="Unassembled WGS sequence"/>
</dbReference>
<gene>
    <name evidence="2" type="ORF">J1N35_044564</name>
</gene>
<dbReference type="EMBL" id="JAIQCV010000013">
    <property type="protein sequence ID" value="KAH1032390.1"/>
    <property type="molecule type" value="Genomic_DNA"/>
</dbReference>
<feature type="compositionally biased region" description="Polar residues" evidence="1">
    <location>
        <begin position="69"/>
        <end position="80"/>
    </location>
</feature>
<evidence type="ECO:0000256" key="1">
    <source>
        <dbReference type="SAM" id="MobiDB-lite"/>
    </source>
</evidence>
<organism evidence="2 3">
    <name type="scientific">Gossypium stocksii</name>
    <dbReference type="NCBI Taxonomy" id="47602"/>
    <lineage>
        <taxon>Eukaryota</taxon>
        <taxon>Viridiplantae</taxon>
        <taxon>Streptophyta</taxon>
        <taxon>Embryophyta</taxon>
        <taxon>Tracheophyta</taxon>
        <taxon>Spermatophyta</taxon>
        <taxon>Magnoliopsida</taxon>
        <taxon>eudicotyledons</taxon>
        <taxon>Gunneridae</taxon>
        <taxon>Pentapetalae</taxon>
        <taxon>rosids</taxon>
        <taxon>malvids</taxon>
        <taxon>Malvales</taxon>
        <taxon>Malvaceae</taxon>
        <taxon>Malvoideae</taxon>
        <taxon>Gossypium</taxon>
    </lineage>
</organism>
<reference evidence="2 3" key="1">
    <citation type="journal article" date="2021" name="Plant Biotechnol. J.">
        <title>Multi-omics assisted identification of the key and species-specific regulatory components of drought-tolerant mechanisms in Gossypium stocksii.</title>
        <authorList>
            <person name="Yu D."/>
            <person name="Ke L."/>
            <person name="Zhang D."/>
            <person name="Wu Y."/>
            <person name="Sun Y."/>
            <person name="Mei J."/>
            <person name="Sun J."/>
            <person name="Sun Y."/>
        </authorList>
    </citation>
    <scope>NUCLEOTIDE SEQUENCE [LARGE SCALE GENOMIC DNA]</scope>
    <source>
        <strain evidence="3">cv. E1</strain>
        <tissue evidence="2">Leaf</tissue>
    </source>
</reference>
<comment type="caution">
    <text evidence="2">The sequence shown here is derived from an EMBL/GenBank/DDBJ whole genome shotgun (WGS) entry which is preliminary data.</text>
</comment>